<reference evidence="1 2" key="1">
    <citation type="journal article" date="2018" name="Front. Plant Sci.">
        <title>Red Clover (Trifolium pratense) and Zigzag Clover (T. medium) - A Picture of Genomic Similarities and Differences.</title>
        <authorList>
            <person name="Dluhosova J."/>
            <person name="Istvanek J."/>
            <person name="Nedelnik J."/>
            <person name="Repkova J."/>
        </authorList>
    </citation>
    <scope>NUCLEOTIDE SEQUENCE [LARGE SCALE GENOMIC DNA]</scope>
    <source>
        <strain evidence="2">cv. 10/8</strain>
        <tissue evidence="1">Leaf</tissue>
    </source>
</reference>
<protein>
    <submittedName>
        <fullName evidence="1">Uncharacterized protein</fullName>
    </submittedName>
</protein>
<comment type="caution">
    <text evidence="1">The sequence shown here is derived from an EMBL/GenBank/DDBJ whole genome shotgun (WGS) entry which is preliminary data.</text>
</comment>
<sequence>MAASDLAEEFDAISAVGVLKPLSGWFCYLRRRRQVLFYGSEASPSADWLGPMAVV</sequence>
<proteinExistence type="predicted"/>
<organism evidence="1 2">
    <name type="scientific">Trifolium medium</name>
    <dbReference type="NCBI Taxonomy" id="97028"/>
    <lineage>
        <taxon>Eukaryota</taxon>
        <taxon>Viridiplantae</taxon>
        <taxon>Streptophyta</taxon>
        <taxon>Embryophyta</taxon>
        <taxon>Tracheophyta</taxon>
        <taxon>Spermatophyta</taxon>
        <taxon>Magnoliopsida</taxon>
        <taxon>eudicotyledons</taxon>
        <taxon>Gunneridae</taxon>
        <taxon>Pentapetalae</taxon>
        <taxon>rosids</taxon>
        <taxon>fabids</taxon>
        <taxon>Fabales</taxon>
        <taxon>Fabaceae</taxon>
        <taxon>Papilionoideae</taxon>
        <taxon>50 kb inversion clade</taxon>
        <taxon>NPAAA clade</taxon>
        <taxon>Hologalegina</taxon>
        <taxon>IRL clade</taxon>
        <taxon>Trifolieae</taxon>
        <taxon>Trifolium</taxon>
    </lineage>
</organism>
<evidence type="ECO:0000313" key="2">
    <source>
        <dbReference type="Proteomes" id="UP000265520"/>
    </source>
</evidence>
<feature type="non-terminal residue" evidence="1">
    <location>
        <position position="55"/>
    </location>
</feature>
<dbReference type="AlphaFoldDB" id="A0A392SXC1"/>
<accession>A0A392SXC1</accession>
<dbReference type="EMBL" id="LXQA010457830">
    <property type="protein sequence ID" value="MCI53102.1"/>
    <property type="molecule type" value="Genomic_DNA"/>
</dbReference>
<keyword evidence="2" id="KW-1185">Reference proteome</keyword>
<dbReference type="Proteomes" id="UP000265520">
    <property type="component" value="Unassembled WGS sequence"/>
</dbReference>
<name>A0A392SXC1_9FABA</name>
<evidence type="ECO:0000313" key="1">
    <source>
        <dbReference type="EMBL" id="MCI53102.1"/>
    </source>
</evidence>